<evidence type="ECO:0000313" key="1">
    <source>
        <dbReference type="EMBL" id="MCP1375357.1"/>
    </source>
</evidence>
<proteinExistence type="predicted"/>
<gene>
    <name evidence="1" type="ORF">NC595_15005</name>
</gene>
<comment type="caution">
    <text evidence="1">The sequence shown here is derived from an EMBL/GenBank/DDBJ whole genome shotgun (WGS) entry which is preliminary data.</text>
</comment>
<keyword evidence="2" id="KW-1185">Reference proteome</keyword>
<dbReference type="RefSeq" id="WP_253567794.1">
    <property type="nucleotide sequence ID" value="NZ_JAMZEK010000003.1"/>
</dbReference>
<sequence>MNQHSKKLRRAIELWLKRHSNLTVQSMKKASACIAFLQLHGCIVQQVTVRKDHVIIDIDQPGPWLKGSIHITRVHGSVRQVVKTTSVRGCQVNWIELEQHQLLRREG</sequence>
<evidence type="ECO:0000313" key="2">
    <source>
        <dbReference type="Proteomes" id="UP001204615"/>
    </source>
</evidence>
<dbReference type="Proteomes" id="UP001204615">
    <property type="component" value="Unassembled WGS sequence"/>
</dbReference>
<protein>
    <submittedName>
        <fullName evidence="1">Uncharacterized protein</fullName>
    </submittedName>
</protein>
<accession>A0ABT1FD97</accession>
<name>A0ABT1FD97_9GAMM</name>
<dbReference type="EMBL" id="JAMZEK010000003">
    <property type="protein sequence ID" value="MCP1375357.1"/>
    <property type="molecule type" value="Genomic_DNA"/>
</dbReference>
<organism evidence="1 2">
    <name type="scientific">Dyella lutea</name>
    <dbReference type="NCBI Taxonomy" id="2950441"/>
    <lineage>
        <taxon>Bacteria</taxon>
        <taxon>Pseudomonadati</taxon>
        <taxon>Pseudomonadota</taxon>
        <taxon>Gammaproteobacteria</taxon>
        <taxon>Lysobacterales</taxon>
        <taxon>Rhodanobacteraceae</taxon>
        <taxon>Dyella</taxon>
    </lineage>
</organism>
<reference evidence="1 2" key="1">
    <citation type="submission" date="2022-06" db="EMBL/GenBank/DDBJ databases">
        <title>Dyella sp. Sa strain:Sa Genome sequencing.</title>
        <authorList>
            <person name="Park S."/>
        </authorList>
    </citation>
    <scope>NUCLEOTIDE SEQUENCE [LARGE SCALE GENOMIC DNA]</scope>
    <source>
        <strain evidence="1 2">Sa</strain>
    </source>
</reference>